<organism evidence="3 4">
    <name type="scientific">Venturia inaequalis</name>
    <name type="common">Apple scab fungus</name>
    <dbReference type="NCBI Taxonomy" id="5025"/>
    <lineage>
        <taxon>Eukaryota</taxon>
        <taxon>Fungi</taxon>
        <taxon>Dikarya</taxon>
        <taxon>Ascomycota</taxon>
        <taxon>Pezizomycotina</taxon>
        <taxon>Dothideomycetes</taxon>
        <taxon>Pleosporomycetidae</taxon>
        <taxon>Venturiales</taxon>
        <taxon>Venturiaceae</taxon>
        <taxon>Venturia</taxon>
    </lineage>
</organism>
<name>A0A8H3UWI1_VENIN</name>
<dbReference type="Pfam" id="PF05141">
    <property type="entry name" value="DIT1_PvcA"/>
    <property type="match status" value="1"/>
</dbReference>
<dbReference type="InterPro" id="IPR003819">
    <property type="entry name" value="TauD/TfdA-like"/>
</dbReference>
<dbReference type="PANTHER" id="PTHR37285">
    <property type="entry name" value="SPORE WALL MATURATION PROTEIN DIT1"/>
    <property type="match status" value="1"/>
</dbReference>
<accession>A0A8H3UWI1</accession>
<dbReference type="AlphaFoldDB" id="A0A8H3UWI1"/>
<sequence length="733" mass="82078">MLFDIVSPYGLDEHGPYIDIMLSPAYRTALVAEEVEGGTKGLEKTIVETESKTIASAITYEAPNHAMGGAAYVAEPPPDLNTIVPVEEKPFQKVRVDSSVGISLPELTDPALEDPVKTIATRALQIIQSYGVNEHIDNQDFSALFLPIVAGHVKSNAPIKLVLPAFPAKSPNRVDKVLGALPDLGEELALAHLNGMCEAIAEFYGPGAEVHIASDGIVYSDILHVTDEDVWDYGEVLRAIAKEKAFRRIKFMRLWDLLDHAQPQIDGQGDRTYYLIHAACIRRELTLRYGESKYDPSEAIKNDPDTLATYMGYKKFLAGDLAQENWVAAASGKEKKARFAEIAKEMLVRGRMYANAIKESMSDCVRLSIHPSQDKTKLSISLIPQARGNLGYTPWHSCVAVELDGTYRTGHAAEFRDTYDLVYLNGRPHHFRARSELFRWDIDVDFEFLYPCGLIIRPSLSSTPKKRPCACRIPMQKVRALSNTFSPVVCRDFRPVTDEEAFIEKAEEMGGILPWFFGIIEKVRDNGHDNTAGNPAKSNEALPMHFDGTFKMVERTNHETGVVEKARQPPSYQIFTCQATAPKGSGATLFMNSRLFFRYLAAPHSLGSLEARKWDLSSSGYWSSTITDLQLVIPHPVTQAPCLRWNENWNEEKTKFSRMRSCIQPVEKEGGAADMGFGILERAIEKTLYDRRVAVRFEWEKGDLLVNDNVAMLHTRTGYEGGCAREIWRIHVE</sequence>
<protein>
    <recommendedName>
        <fullName evidence="2">TauD/TfdA-like domain-containing protein</fullName>
    </recommendedName>
</protein>
<proteinExistence type="predicted"/>
<evidence type="ECO:0000256" key="1">
    <source>
        <dbReference type="ARBA" id="ARBA00023002"/>
    </source>
</evidence>
<dbReference type="PANTHER" id="PTHR37285:SF6">
    <property type="entry name" value="BIOSYNTHESIS PROTEIN, PUTATIVE (AFU_ORTHOLOGUE AFUA_5G02660)-RELATED"/>
    <property type="match status" value="1"/>
</dbReference>
<reference evidence="3 4" key="1">
    <citation type="submission" date="2018-12" db="EMBL/GenBank/DDBJ databases">
        <title>Venturia inaequalis Genome Resource.</title>
        <authorList>
            <person name="Lichtner F.J."/>
        </authorList>
    </citation>
    <scope>NUCLEOTIDE SEQUENCE [LARGE SCALE GENOMIC DNA]</scope>
    <source>
        <strain evidence="3 4">120213</strain>
    </source>
</reference>
<gene>
    <name evidence="3" type="ORF">EG328_002554</name>
</gene>
<keyword evidence="1" id="KW-0560">Oxidoreductase</keyword>
<dbReference type="InterPro" id="IPR042098">
    <property type="entry name" value="TauD-like_sf"/>
</dbReference>
<evidence type="ECO:0000313" key="4">
    <source>
        <dbReference type="Proteomes" id="UP000447873"/>
    </source>
</evidence>
<dbReference type="Gene3D" id="3.60.130.10">
    <property type="entry name" value="Clavaminate synthase-like"/>
    <property type="match status" value="1"/>
</dbReference>
<evidence type="ECO:0000313" key="3">
    <source>
        <dbReference type="EMBL" id="KAE9976593.1"/>
    </source>
</evidence>
<dbReference type="GO" id="GO:0016491">
    <property type="term" value="F:oxidoreductase activity"/>
    <property type="evidence" value="ECO:0007669"/>
    <property type="project" value="UniProtKB-KW"/>
</dbReference>
<dbReference type="Proteomes" id="UP000447873">
    <property type="component" value="Unassembled WGS sequence"/>
</dbReference>
<feature type="domain" description="TauD/TfdA-like" evidence="2">
    <location>
        <begin position="476"/>
        <end position="730"/>
    </location>
</feature>
<dbReference type="InterPro" id="IPR007817">
    <property type="entry name" value="Isocyanide_synthase_DIT1"/>
</dbReference>
<evidence type="ECO:0000259" key="2">
    <source>
        <dbReference type="Pfam" id="PF02668"/>
    </source>
</evidence>
<dbReference type="EMBL" id="WNWS01000171">
    <property type="protein sequence ID" value="KAE9976593.1"/>
    <property type="molecule type" value="Genomic_DNA"/>
</dbReference>
<dbReference type="Pfam" id="PF02668">
    <property type="entry name" value="TauD"/>
    <property type="match status" value="1"/>
</dbReference>
<comment type="caution">
    <text evidence="3">The sequence shown here is derived from an EMBL/GenBank/DDBJ whole genome shotgun (WGS) entry which is preliminary data.</text>
</comment>
<dbReference type="SUPFAM" id="SSF51197">
    <property type="entry name" value="Clavaminate synthase-like"/>
    <property type="match status" value="1"/>
</dbReference>